<keyword evidence="1" id="KW-0812">Transmembrane</keyword>
<dbReference type="InterPro" id="IPR030914">
    <property type="entry name" value="Mob_CxxC_CxxC"/>
</dbReference>
<gene>
    <name evidence="2" type="ORF">M5598_09450</name>
</gene>
<protein>
    <submittedName>
        <fullName evidence="2">Uncharacterized protein</fullName>
    </submittedName>
</protein>
<dbReference type="AlphaFoldDB" id="A0AA46UGS5"/>
<keyword evidence="1" id="KW-1133">Transmembrane helix</keyword>
<dbReference type="Proteomes" id="UP001163036">
    <property type="component" value="Chromosome 1"/>
</dbReference>
<accession>A0AA46UGS5</accession>
<feature type="transmembrane region" description="Helical" evidence="1">
    <location>
        <begin position="42"/>
        <end position="62"/>
    </location>
</feature>
<evidence type="ECO:0000313" key="2">
    <source>
        <dbReference type="EMBL" id="UYV25290.1"/>
    </source>
</evidence>
<proteinExistence type="predicted"/>
<evidence type="ECO:0000256" key="1">
    <source>
        <dbReference type="SAM" id="Phobius"/>
    </source>
</evidence>
<dbReference type="EMBL" id="CP097355">
    <property type="protein sequence ID" value="UYV25290.1"/>
    <property type="molecule type" value="Genomic_DNA"/>
</dbReference>
<dbReference type="NCBIfam" id="TIGR04402">
    <property type="entry name" value="mob_CxxC_CxxC"/>
    <property type="match status" value="1"/>
</dbReference>
<evidence type="ECO:0000313" key="3">
    <source>
        <dbReference type="Proteomes" id="UP001163036"/>
    </source>
</evidence>
<keyword evidence="1" id="KW-0472">Membrane</keyword>
<name>A0AA46UGS5_VIBPH</name>
<reference evidence="2" key="1">
    <citation type="submission" date="2022-05" db="EMBL/GenBank/DDBJ databases">
        <title>Megaplasmid of Vibrio parahaemolyticus.</title>
        <authorList>
            <person name="Strauch E."/>
            <person name="Borowiak M."/>
        </authorList>
    </citation>
    <scope>NUCLEOTIDE SEQUENCE</scope>
    <source>
        <strain evidence="2">16-VB00198</strain>
    </source>
</reference>
<organism evidence="2 3">
    <name type="scientific">Vibrio parahaemolyticus</name>
    <dbReference type="NCBI Taxonomy" id="670"/>
    <lineage>
        <taxon>Bacteria</taxon>
        <taxon>Pseudomonadati</taxon>
        <taxon>Pseudomonadota</taxon>
        <taxon>Gammaproteobacteria</taxon>
        <taxon>Vibrionales</taxon>
        <taxon>Vibrionaceae</taxon>
        <taxon>Vibrio</taxon>
    </lineage>
</organism>
<feature type="transmembrane region" description="Helical" evidence="1">
    <location>
        <begin position="74"/>
        <end position="95"/>
    </location>
</feature>
<dbReference type="RefSeq" id="WP_031830093.1">
    <property type="nucleotide sequence ID" value="NZ_CP046787.1"/>
</dbReference>
<sequence>MEEVNKVERQDIIGEVSHLEFLSYGTIQIFDRRANKLRTLRSWLTFLGIVLPVTIGGVYLSFGQSEDLMKLTVLVASIIGIFQLILSTWALVAGWDTSYESAIKSVQGNTAIYNKCKRFISYPPIKDSDFLNVYQELSKEAETQELVDLTQHISSSERKYAYVSALRYYNRECHACQQNPNGHNKKMKCTSCGQKPIKETSNEPKC</sequence>